<reference evidence="2" key="1">
    <citation type="journal article" date="2020" name="Nature">
        <title>Giant virus diversity and host interactions through global metagenomics.</title>
        <authorList>
            <person name="Schulz F."/>
            <person name="Roux S."/>
            <person name="Paez-Espino D."/>
            <person name="Jungbluth S."/>
            <person name="Walsh D.A."/>
            <person name="Denef V.J."/>
            <person name="McMahon K.D."/>
            <person name="Konstantinidis K.T."/>
            <person name="Eloe-Fadrosh E.A."/>
            <person name="Kyrpides N.C."/>
            <person name="Woyke T."/>
        </authorList>
    </citation>
    <scope>NUCLEOTIDE SEQUENCE</scope>
    <source>
        <strain evidence="2">GVMAG-M-3300013006-15</strain>
    </source>
</reference>
<organism evidence="2">
    <name type="scientific">viral metagenome</name>
    <dbReference type="NCBI Taxonomy" id="1070528"/>
    <lineage>
        <taxon>unclassified sequences</taxon>
        <taxon>metagenomes</taxon>
        <taxon>organismal metagenomes</taxon>
    </lineage>
</organism>
<proteinExistence type="predicted"/>
<feature type="region of interest" description="Disordered" evidence="1">
    <location>
        <begin position="219"/>
        <end position="240"/>
    </location>
</feature>
<protein>
    <submittedName>
        <fullName evidence="2">Uncharacterized protein</fullName>
    </submittedName>
</protein>
<evidence type="ECO:0000256" key="1">
    <source>
        <dbReference type="SAM" id="MobiDB-lite"/>
    </source>
</evidence>
<evidence type="ECO:0000313" key="2">
    <source>
        <dbReference type="EMBL" id="QHS91563.1"/>
    </source>
</evidence>
<dbReference type="AlphaFoldDB" id="A0A6C0BJQ7"/>
<dbReference type="EMBL" id="MN739162">
    <property type="protein sequence ID" value="QHS91563.1"/>
    <property type="molecule type" value="Genomic_DNA"/>
</dbReference>
<name>A0A6C0BJQ7_9ZZZZ</name>
<accession>A0A6C0BJQ7</accession>
<sequence>MASVTDYNWTHLRSDPCHYEDDLRITTGAGRYRLGNPANGTQGVFVPEPTTRLQTWGQSQIVTQQKTDVESDLFNINRPTTKAVCGSYNPETNKFNKMTLTAMPEASFPQHHMRLNDPPCTLRDSGWNRFEWLCENPQQNVMMPFDWFVPGRLLSKDSHRACIPTPTNTAPSLPTPVQSWSDPFFGKSESAIARQEVAQISGETRNSWTAPKTTIDCPAPVSPPSVSWRRPQEANLPRLI</sequence>